<sequence length="405" mass="47585">MFWLNPIVFINLLVLVLCTHPLHYTNNTTRVKYLRQNNFTEVLSQYKLAVVNFYADWCRFCHLLKPVLEETAAIVDTQYPQDNQVVVAQINCDEEPRIRDFFHITKYPTLKIIRNGLATRSEYRSQRTTEALLNFIAEELKDPVMDLEEAPKFNVHDKTLMLGRFNSKNSPEYELFSRVCSTFNHFDVCKCFARFRHAGPPDVTLQTEDHTEAFQGVFERSRLVQWFTEKCVPLVREITYENAEEISEEGRPLLILCHRHGDLTSVAIFKRIVRDTIGQYAQNLSFVTADDLFYQRIFYHHLHLSSDDLPVLRLDDYKHIYRLPSLITLAENPSTLVSIVEDYFSGKLHADYHDGNSEHCDRRRKAELQANVEDVFPIYELETESMFRNLTPSKLRYTLLKKEEL</sequence>
<dbReference type="STRING" id="121845.A0A1S3D615"/>
<accession>A0A1S3D615</accession>
<feature type="domain" description="Thioredoxin" evidence="2">
    <location>
        <begin position="14"/>
        <end position="141"/>
    </location>
</feature>
<gene>
    <name evidence="4" type="primary">LOC103512038</name>
</gene>
<dbReference type="SUPFAM" id="SSF52833">
    <property type="entry name" value="Thioredoxin-like"/>
    <property type="match status" value="1"/>
</dbReference>
<dbReference type="PaxDb" id="121845-A0A1S3D615"/>
<dbReference type="Pfam" id="PF13848">
    <property type="entry name" value="Thioredoxin_6"/>
    <property type="match status" value="1"/>
</dbReference>
<reference evidence="4" key="1">
    <citation type="submission" date="2025-08" db="UniProtKB">
        <authorList>
            <consortium name="RefSeq"/>
        </authorList>
    </citation>
    <scope>IDENTIFICATION</scope>
</reference>
<dbReference type="GO" id="GO:0005789">
    <property type="term" value="C:endoplasmic reticulum membrane"/>
    <property type="evidence" value="ECO:0007669"/>
    <property type="project" value="TreeGrafter"/>
</dbReference>
<dbReference type="GO" id="GO:0003756">
    <property type="term" value="F:protein disulfide isomerase activity"/>
    <property type="evidence" value="ECO:0007669"/>
    <property type="project" value="TreeGrafter"/>
</dbReference>
<dbReference type="Gene3D" id="3.40.30.10">
    <property type="entry name" value="Glutaredoxin"/>
    <property type="match status" value="3"/>
</dbReference>
<evidence type="ECO:0000259" key="2">
    <source>
        <dbReference type="PROSITE" id="PS51352"/>
    </source>
</evidence>
<keyword evidence="1" id="KW-0732">Signal</keyword>
<dbReference type="AlphaFoldDB" id="A0A1S3D615"/>
<dbReference type="InterPro" id="IPR036249">
    <property type="entry name" value="Thioredoxin-like_sf"/>
</dbReference>
<feature type="signal peptide" evidence="1">
    <location>
        <begin position="1"/>
        <end position="18"/>
    </location>
</feature>
<evidence type="ECO:0000313" key="4">
    <source>
        <dbReference type="RefSeq" id="XP_008475013.1"/>
    </source>
</evidence>
<dbReference type="OMA" id="LFYRDEC"/>
<proteinExistence type="predicted"/>
<dbReference type="PANTHER" id="PTHR46295:SF1">
    <property type="entry name" value="ENDOPLASMIC RETICULUM RESIDENT PROTEIN 44"/>
    <property type="match status" value="1"/>
</dbReference>
<dbReference type="PANTHER" id="PTHR46295">
    <property type="entry name" value="ENDOPLASMIC RETICULUM RESIDENT PROTEIN 44"/>
    <property type="match status" value="1"/>
</dbReference>
<organism evidence="3 4">
    <name type="scientific">Diaphorina citri</name>
    <name type="common">Asian citrus psyllid</name>
    <dbReference type="NCBI Taxonomy" id="121845"/>
    <lineage>
        <taxon>Eukaryota</taxon>
        <taxon>Metazoa</taxon>
        <taxon>Ecdysozoa</taxon>
        <taxon>Arthropoda</taxon>
        <taxon>Hexapoda</taxon>
        <taxon>Insecta</taxon>
        <taxon>Pterygota</taxon>
        <taxon>Neoptera</taxon>
        <taxon>Paraneoptera</taxon>
        <taxon>Hemiptera</taxon>
        <taxon>Sternorrhyncha</taxon>
        <taxon>Psylloidea</taxon>
        <taxon>Psyllidae</taxon>
        <taxon>Diaphorininae</taxon>
        <taxon>Diaphorina</taxon>
    </lineage>
</organism>
<dbReference type="RefSeq" id="XP_008475013.1">
    <property type="nucleotide sequence ID" value="XM_008476791.3"/>
</dbReference>
<dbReference type="InterPro" id="IPR013766">
    <property type="entry name" value="Thioredoxin_domain"/>
</dbReference>
<dbReference type="GO" id="GO:0005793">
    <property type="term" value="C:endoplasmic reticulum-Golgi intermediate compartment"/>
    <property type="evidence" value="ECO:0007669"/>
    <property type="project" value="TreeGrafter"/>
</dbReference>
<dbReference type="GO" id="GO:0006457">
    <property type="term" value="P:protein folding"/>
    <property type="evidence" value="ECO:0007669"/>
    <property type="project" value="TreeGrafter"/>
</dbReference>
<dbReference type="GeneID" id="103512038"/>
<dbReference type="KEGG" id="dci:103512038"/>
<keyword evidence="3" id="KW-1185">Reference proteome</keyword>
<protein>
    <submittedName>
        <fullName evidence="4">Endoplasmic reticulum resident protein 44-like</fullName>
    </submittedName>
</protein>
<dbReference type="Proteomes" id="UP000079169">
    <property type="component" value="Unplaced"/>
</dbReference>
<name>A0A1S3D615_DIACI</name>
<dbReference type="Pfam" id="PF00085">
    <property type="entry name" value="Thioredoxin"/>
    <property type="match status" value="1"/>
</dbReference>
<evidence type="ECO:0000313" key="3">
    <source>
        <dbReference type="Proteomes" id="UP000079169"/>
    </source>
</evidence>
<dbReference type="InterPro" id="IPR052643">
    <property type="entry name" value="ERP44"/>
</dbReference>
<dbReference type="PROSITE" id="PS51352">
    <property type="entry name" value="THIOREDOXIN_2"/>
    <property type="match status" value="1"/>
</dbReference>
<evidence type="ECO:0000256" key="1">
    <source>
        <dbReference type="SAM" id="SignalP"/>
    </source>
</evidence>
<feature type="chain" id="PRO_5010363205" evidence="1">
    <location>
        <begin position="19"/>
        <end position="405"/>
    </location>
</feature>